<accession>A0A0W0ZXT7</accession>
<proteinExistence type="predicted"/>
<keyword evidence="2" id="KW-1185">Reference proteome</keyword>
<protein>
    <submittedName>
        <fullName evidence="1">Uncharacterized protein</fullName>
    </submittedName>
</protein>
<organism evidence="1 2">
    <name type="scientific">Legionella tucsonensis</name>
    <dbReference type="NCBI Taxonomy" id="40335"/>
    <lineage>
        <taxon>Bacteria</taxon>
        <taxon>Pseudomonadati</taxon>
        <taxon>Pseudomonadota</taxon>
        <taxon>Gammaproteobacteria</taxon>
        <taxon>Legionellales</taxon>
        <taxon>Legionellaceae</taxon>
        <taxon>Legionella</taxon>
    </lineage>
</organism>
<gene>
    <name evidence="1" type="ORF">Ltuc_1600</name>
</gene>
<reference evidence="1 2" key="1">
    <citation type="submission" date="2015-11" db="EMBL/GenBank/DDBJ databases">
        <title>Genomic analysis of 38 Legionella species identifies large and diverse effector repertoires.</title>
        <authorList>
            <person name="Burstein D."/>
            <person name="Amaro F."/>
            <person name="Zusman T."/>
            <person name="Lifshitz Z."/>
            <person name="Cohen O."/>
            <person name="Gilbert J.A."/>
            <person name="Pupko T."/>
            <person name="Shuman H.A."/>
            <person name="Segal G."/>
        </authorList>
    </citation>
    <scope>NUCLEOTIDE SEQUENCE [LARGE SCALE GENOMIC DNA]</scope>
    <source>
        <strain evidence="1 2">ATCC 49180</strain>
    </source>
</reference>
<dbReference type="RefSeq" id="WP_058520754.1">
    <property type="nucleotide sequence ID" value="NZ_CAAAIP010000008.1"/>
</dbReference>
<dbReference type="EMBL" id="LNZA01000001">
    <property type="protein sequence ID" value="KTD73753.1"/>
    <property type="molecule type" value="Genomic_DNA"/>
</dbReference>
<dbReference type="Proteomes" id="UP000054693">
    <property type="component" value="Unassembled WGS sequence"/>
</dbReference>
<sequence length="224" mass="26648">MKLTEPQKLTLVNLNQEFKQIIKQQQQDPSSFDNHVNCLKDLEKIVVRWMNFMSPYISWQMDQGNKLLDAKWNILNQLKIKNNLGEYKKLIDEIYSLFFDDDLKQQMKLAFEGKPVTGFNVHIDDKEQSTKNYRGTFFKHSRLATYIINFLDGTELTWNSLEDEKEMQKARQIFERKVPQPKKEITYKLTKTSIKEMEFKESIEGEENLMSNTDNDPNYRCVII</sequence>
<evidence type="ECO:0000313" key="1">
    <source>
        <dbReference type="EMBL" id="KTD73753.1"/>
    </source>
</evidence>
<name>A0A0W0ZXT7_9GAMM</name>
<dbReference type="OrthoDB" id="5650488at2"/>
<evidence type="ECO:0000313" key="2">
    <source>
        <dbReference type="Proteomes" id="UP000054693"/>
    </source>
</evidence>
<comment type="caution">
    <text evidence="1">The sequence shown here is derived from an EMBL/GenBank/DDBJ whole genome shotgun (WGS) entry which is preliminary data.</text>
</comment>
<dbReference type="PATRIC" id="fig|40335.7.peg.1698"/>
<dbReference type="AlphaFoldDB" id="A0A0W0ZXT7"/>